<evidence type="ECO:0000313" key="5">
    <source>
        <dbReference type="Proteomes" id="UP000826616"/>
    </source>
</evidence>
<dbReference type="Proteomes" id="UP000198956">
    <property type="component" value="Unassembled WGS sequence"/>
</dbReference>
<feature type="transmembrane region" description="Helical" evidence="1">
    <location>
        <begin position="61"/>
        <end position="78"/>
    </location>
</feature>
<feature type="transmembrane region" description="Helical" evidence="1">
    <location>
        <begin position="12"/>
        <end position="32"/>
    </location>
</feature>
<proteinExistence type="predicted"/>
<accession>A0A1G8FUS0</accession>
<dbReference type="RefSeq" id="WP_057899847.1">
    <property type="nucleotide sequence ID" value="NZ_CP080764.1"/>
</dbReference>
<sequence>MFINPYKNRLPLFLFLELSITVVLVGFIIFAIRTNQHFNTIALLASLIFLIRYIEKPKKVGNLLLFLIILSTWLGIRFT</sequence>
<evidence type="ECO:0000313" key="4">
    <source>
        <dbReference type="Proteomes" id="UP000198956"/>
    </source>
</evidence>
<keyword evidence="5" id="KW-1185">Reference proteome</keyword>
<reference evidence="2 5" key="2">
    <citation type="submission" date="2021-08" db="EMBL/GenBank/DDBJ databases">
        <title>Complete genome sequence of the strain Aneurinibacillus thermoaerophilus CCM 8960.</title>
        <authorList>
            <person name="Musilova J."/>
            <person name="Kourilova X."/>
            <person name="Pernicova I."/>
            <person name="Bezdicek M."/>
            <person name="Lengerova M."/>
            <person name="Obruca S."/>
            <person name="Sedlar K."/>
        </authorList>
    </citation>
    <scope>NUCLEOTIDE SEQUENCE [LARGE SCALE GENOMIC DNA]</scope>
    <source>
        <strain evidence="2 5">CCM 8960</strain>
    </source>
</reference>
<feature type="transmembrane region" description="Helical" evidence="1">
    <location>
        <begin position="38"/>
        <end position="54"/>
    </location>
</feature>
<evidence type="ECO:0000256" key="1">
    <source>
        <dbReference type="SAM" id="Phobius"/>
    </source>
</evidence>
<protein>
    <submittedName>
        <fullName evidence="3">Uncharacterized protein</fullName>
    </submittedName>
</protein>
<dbReference type="EMBL" id="CP080764">
    <property type="protein sequence ID" value="QYY43296.1"/>
    <property type="molecule type" value="Genomic_DNA"/>
</dbReference>
<evidence type="ECO:0000313" key="3">
    <source>
        <dbReference type="EMBL" id="SDH85871.1"/>
    </source>
</evidence>
<gene>
    <name evidence="2" type="ORF">K3F53_03150</name>
    <name evidence="3" type="ORF">SAMN04489735_10871</name>
</gene>
<dbReference type="AlphaFoldDB" id="A0A1G8FUS0"/>
<organism evidence="3 4">
    <name type="scientific">Aneurinibacillus thermoaerophilus</name>
    <dbReference type="NCBI Taxonomy" id="143495"/>
    <lineage>
        <taxon>Bacteria</taxon>
        <taxon>Bacillati</taxon>
        <taxon>Bacillota</taxon>
        <taxon>Bacilli</taxon>
        <taxon>Bacillales</taxon>
        <taxon>Paenibacillaceae</taxon>
        <taxon>Aneurinibacillus group</taxon>
        <taxon>Aneurinibacillus</taxon>
    </lineage>
</organism>
<dbReference type="GeneID" id="97140354"/>
<keyword evidence="1" id="KW-0472">Membrane</keyword>
<keyword evidence="1" id="KW-1133">Transmembrane helix</keyword>
<dbReference type="Proteomes" id="UP000826616">
    <property type="component" value="Chromosome"/>
</dbReference>
<keyword evidence="1" id="KW-0812">Transmembrane</keyword>
<dbReference type="EMBL" id="FNDE01000087">
    <property type="protein sequence ID" value="SDH85871.1"/>
    <property type="molecule type" value="Genomic_DNA"/>
</dbReference>
<reference evidence="3 4" key="1">
    <citation type="submission" date="2016-10" db="EMBL/GenBank/DDBJ databases">
        <authorList>
            <person name="de Groot N.N."/>
        </authorList>
    </citation>
    <scope>NUCLEOTIDE SEQUENCE [LARGE SCALE GENOMIC DNA]</scope>
    <source>
        <strain evidence="3 4">L 420-91</strain>
    </source>
</reference>
<evidence type="ECO:0000313" key="2">
    <source>
        <dbReference type="EMBL" id="QYY43296.1"/>
    </source>
</evidence>
<name>A0A1G8FUS0_ANETH</name>